<organism evidence="1 2">
    <name type="scientific">Araneus ventricosus</name>
    <name type="common">Orbweaver spider</name>
    <name type="synonym">Epeira ventricosa</name>
    <dbReference type="NCBI Taxonomy" id="182803"/>
    <lineage>
        <taxon>Eukaryota</taxon>
        <taxon>Metazoa</taxon>
        <taxon>Ecdysozoa</taxon>
        <taxon>Arthropoda</taxon>
        <taxon>Chelicerata</taxon>
        <taxon>Arachnida</taxon>
        <taxon>Araneae</taxon>
        <taxon>Araneomorphae</taxon>
        <taxon>Entelegynae</taxon>
        <taxon>Araneoidea</taxon>
        <taxon>Araneidae</taxon>
        <taxon>Araneus</taxon>
    </lineage>
</organism>
<proteinExistence type="predicted"/>
<dbReference type="Proteomes" id="UP000499080">
    <property type="component" value="Unassembled WGS sequence"/>
</dbReference>
<dbReference type="OrthoDB" id="6415115at2759"/>
<comment type="caution">
    <text evidence="1">The sequence shown here is derived from an EMBL/GenBank/DDBJ whole genome shotgun (WGS) entry which is preliminary data.</text>
</comment>
<keyword evidence="2" id="KW-1185">Reference proteome</keyword>
<sequence length="87" mass="9803">MFNSLRERGVDFQKMEATMVLADGSRNTMEAYTSPVSIDIEGRTVPIEMLALSKAKGNRTLLGIDLLENSGIALDLKNKRWYFNAFM</sequence>
<dbReference type="AlphaFoldDB" id="A0A4Y2ED29"/>
<dbReference type="EMBL" id="BGPR01000570">
    <property type="protein sequence ID" value="GBM26821.1"/>
    <property type="molecule type" value="Genomic_DNA"/>
</dbReference>
<protein>
    <submittedName>
        <fullName evidence="1">Uncharacterized protein</fullName>
    </submittedName>
</protein>
<gene>
    <name evidence="1" type="ORF">AVEN_32073_1</name>
</gene>
<dbReference type="Gene3D" id="2.40.70.10">
    <property type="entry name" value="Acid Proteases"/>
    <property type="match status" value="1"/>
</dbReference>
<evidence type="ECO:0000313" key="1">
    <source>
        <dbReference type="EMBL" id="GBM26821.1"/>
    </source>
</evidence>
<evidence type="ECO:0000313" key="2">
    <source>
        <dbReference type="Proteomes" id="UP000499080"/>
    </source>
</evidence>
<reference evidence="1 2" key="1">
    <citation type="journal article" date="2019" name="Sci. Rep.">
        <title>Orb-weaving spider Araneus ventricosus genome elucidates the spidroin gene catalogue.</title>
        <authorList>
            <person name="Kono N."/>
            <person name="Nakamura H."/>
            <person name="Ohtoshi R."/>
            <person name="Moran D.A.P."/>
            <person name="Shinohara A."/>
            <person name="Yoshida Y."/>
            <person name="Fujiwara M."/>
            <person name="Mori M."/>
            <person name="Tomita M."/>
            <person name="Arakawa K."/>
        </authorList>
    </citation>
    <scope>NUCLEOTIDE SEQUENCE [LARGE SCALE GENOMIC DNA]</scope>
</reference>
<name>A0A4Y2ED29_ARAVE</name>
<accession>A0A4Y2ED29</accession>
<dbReference type="InterPro" id="IPR021109">
    <property type="entry name" value="Peptidase_aspartic_dom_sf"/>
</dbReference>